<keyword evidence="9" id="KW-1185">Reference proteome</keyword>
<evidence type="ECO:0000313" key="8">
    <source>
        <dbReference type="EMBL" id="KAF7731408.1"/>
    </source>
</evidence>
<dbReference type="InterPro" id="IPR045035">
    <property type="entry name" value="YSL-like"/>
</dbReference>
<evidence type="ECO:0000256" key="5">
    <source>
        <dbReference type="ARBA" id="ARBA00022989"/>
    </source>
</evidence>
<keyword evidence="6 7" id="KW-0472">Membrane</keyword>
<keyword evidence="5 7" id="KW-1133">Transmembrane helix</keyword>
<sequence length="711" mass="78026">MKEIVDEKIEYEVHTTTTTTKHEYYDEHDDKQIVVEEKPFTQELHEEFHFTWRASIVGSLLGCLVAASNTYLGLKIGWTFGASLFGAIFSFAIIKPMSRILPPKWGGGYFGPQENCTAQSAATTAGGLSAGFVAGIPAMYKLGLMTTPRQDAAALVLFTISAAFYGLFFAVPLRSHFVVKQDLTFPTPRAAATTILSLHSTAEGEREAMKKARWMGIWFFISFLWTLIAYWAPFFDSIHILYYIGEAVVRNNPNSVAGYGLMSADVEWGWAFKFDWPFFGAGLMTPGNTVITFFVTSLIMFGILGPCMVANGSFVAAKGFSAAGQTTTSFFLWPGIALMVIASFAELLVRYDTLWRGIKGGILGLVSVVRKGYFYVMVYVLRRELSEEQKQKYLPETDPDEVFRPDQLIPAWWWVSGTFISIIFTCAIMGEYFGMPVYQSIVAIILGFIFAFVGIQASGETDINPTGSIGKMSQLIFAGMPADSLSQLRKNNLMAGNVSASAASQAVDMVGDLKTGQLVGASPRSQFWAQFVASFFAIGIAVGLFILFAEAYPCVVSQDDFKEHCEFQLVAVRAWYKVTQLLTGGGEALTRECIIVTVVCCVVGFVAPFIRHFLVPEKYHRYFPSVTAVGIAFINTSPEVPLSMFIGWIIGKIWKRINAQKHEDLMYSVAGGMIAGQGISAILKAVFTIGNVKGHVILASCPGGDPDACEA</sequence>
<feature type="transmembrane region" description="Helical" evidence="7">
    <location>
        <begin position="665"/>
        <end position="687"/>
    </location>
</feature>
<accession>A0A8H7EV93</accession>
<dbReference type="Proteomes" id="UP000605846">
    <property type="component" value="Unassembled WGS sequence"/>
</dbReference>
<feature type="transmembrane region" description="Helical" evidence="7">
    <location>
        <begin position="214"/>
        <end position="232"/>
    </location>
</feature>
<dbReference type="PANTHER" id="PTHR31645:SF3">
    <property type="entry name" value="OLIGOPEPTIDE TRANSPORTER"/>
    <property type="match status" value="1"/>
</dbReference>
<organism evidence="8 9">
    <name type="scientific">Apophysomyces ossiformis</name>
    <dbReference type="NCBI Taxonomy" id="679940"/>
    <lineage>
        <taxon>Eukaryota</taxon>
        <taxon>Fungi</taxon>
        <taxon>Fungi incertae sedis</taxon>
        <taxon>Mucoromycota</taxon>
        <taxon>Mucoromycotina</taxon>
        <taxon>Mucoromycetes</taxon>
        <taxon>Mucorales</taxon>
        <taxon>Mucorineae</taxon>
        <taxon>Mucoraceae</taxon>
        <taxon>Apophysomyces</taxon>
    </lineage>
</organism>
<name>A0A8H7EV93_9FUNG</name>
<comment type="similarity">
    <text evidence="2">Belongs to the oligopeptide OPT transporter family.</text>
</comment>
<feature type="transmembrane region" description="Helical" evidence="7">
    <location>
        <begin position="527"/>
        <end position="549"/>
    </location>
</feature>
<dbReference type="PANTHER" id="PTHR31645">
    <property type="entry name" value="OLIGOPEPTIDE TRANSPORTER YGL114W-RELATED"/>
    <property type="match status" value="1"/>
</dbReference>
<dbReference type="EMBL" id="JABAYA010000010">
    <property type="protein sequence ID" value="KAF7731408.1"/>
    <property type="molecule type" value="Genomic_DNA"/>
</dbReference>
<dbReference type="GO" id="GO:0000329">
    <property type="term" value="C:fungal-type vacuole membrane"/>
    <property type="evidence" value="ECO:0007669"/>
    <property type="project" value="TreeGrafter"/>
</dbReference>
<keyword evidence="4 7" id="KW-0812">Transmembrane</keyword>
<proteinExistence type="inferred from homology"/>
<feature type="transmembrane region" description="Helical" evidence="7">
    <location>
        <begin position="76"/>
        <end position="94"/>
    </location>
</feature>
<feature type="transmembrane region" description="Helical" evidence="7">
    <location>
        <begin position="152"/>
        <end position="171"/>
    </location>
</feature>
<dbReference type="GO" id="GO:0035673">
    <property type="term" value="F:oligopeptide transmembrane transporter activity"/>
    <property type="evidence" value="ECO:0007669"/>
    <property type="project" value="InterPro"/>
</dbReference>
<evidence type="ECO:0000256" key="1">
    <source>
        <dbReference type="ARBA" id="ARBA00004141"/>
    </source>
</evidence>
<dbReference type="NCBIfam" id="TIGR00728">
    <property type="entry name" value="OPT_sfam"/>
    <property type="match status" value="1"/>
</dbReference>
<protein>
    <recommendedName>
        <fullName evidence="10">Oligopeptide transporter</fullName>
    </recommendedName>
</protein>
<evidence type="ECO:0000256" key="4">
    <source>
        <dbReference type="ARBA" id="ARBA00022692"/>
    </source>
</evidence>
<evidence type="ECO:0000313" key="9">
    <source>
        <dbReference type="Proteomes" id="UP000605846"/>
    </source>
</evidence>
<feature type="transmembrane region" description="Helical" evidence="7">
    <location>
        <begin position="594"/>
        <end position="614"/>
    </location>
</feature>
<dbReference type="AlphaFoldDB" id="A0A8H7EV93"/>
<feature type="transmembrane region" description="Helical" evidence="7">
    <location>
        <begin position="290"/>
        <end position="309"/>
    </location>
</feature>
<evidence type="ECO:0000256" key="2">
    <source>
        <dbReference type="ARBA" id="ARBA00008807"/>
    </source>
</evidence>
<evidence type="ECO:0000256" key="6">
    <source>
        <dbReference type="ARBA" id="ARBA00023136"/>
    </source>
</evidence>
<feature type="transmembrane region" description="Helical" evidence="7">
    <location>
        <begin position="361"/>
        <end position="381"/>
    </location>
</feature>
<feature type="transmembrane region" description="Helical" evidence="7">
    <location>
        <begin position="626"/>
        <end position="650"/>
    </location>
</feature>
<dbReference type="Pfam" id="PF03169">
    <property type="entry name" value="OPT"/>
    <property type="match status" value="1"/>
</dbReference>
<evidence type="ECO:0008006" key="10">
    <source>
        <dbReference type="Google" id="ProtNLM"/>
    </source>
</evidence>
<reference evidence="8" key="1">
    <citation type="submission" date="2020-01" db="EMBL/GenBank/DDBJ databases">
        <title>Genome Sequencing of Three Apophysomyces-Like Fungal Strains Confirms a Novel Fungal Genus in the Mucoromycota with divergent Burkholderia-like Endosymbiotic Bacteria.</title>
        <authorList>
            <person name="Stajich J.E."/>
            <person name="Macias A.M."/>
            <person name="Carter-House D."/>
            <person name="Lovett B."/>
            <person name="Kasson L.R."/>
            <person name="Berry K."/>
            <person name="Grigoriev I."/>
            <person name="Chang Y."/>
            <person name="Spatafora J."/>
            <person name="Kasson M.T."/>
        </authorList>
    </citation>
    <scope>NUCLEOTIDE SEQUENCE</scope>
    <source>
        <strain evidence="8">NRRL A-21654</strain>
    </source>
</reference>
<feature type="transmembrane region" description="Helical" evidence="7">
    <location>
        <begin position="436"/>
        <end position="455"/>
    </location>
</feature>
<dbReference type="InterPro" id="IPR004813">
    <property type="entry name" value="OPT"/>
</dbReference>
<comment type="subcellular location">
    <subcellularLocation>
        <location evidence="1">Membrane</location>
        <topology evidence="1">Multi-pass membrane protein</topology>
    </subcellularLocation>
</comment>
<dbReference type="OrthoDB" id="77405at2759"/>
<evidence type="ECO:0000256" key="3">
    <source>
        <dbReference type="ARBA" id="ARBA00022448"/>
    </source>
</evidence>
<gene>
    <name evidence="8" type="ORF">EC973_000216</name>
</gene>
<feature type="transmembrane region" description="Helical" evidence="7">
    <location>
        <begin position="330"/>
        <end position="349"/>
    </location>
</feature>
<feature type="transmembrane region" description="Helical" evidence="7">
    <location>
        <begin position="411"/>
        <end position="430"/>
    </location>
</feature>
<keyword evidence="3" id="KW-0813">Transport</keyword>
<evidence type="ECO:0000256" key="7">
    <source>
        <dbReference type="SAM" id="Phobius"/>
    </source>
</evidence>
<comment type="caution">
    <text evidence="8">The sequence shown here is derived from an EMBL/GenBank/DDBJ whole genome shotgun (WGS) entry which is preliminary data.</text>
</comment>